<evidence type="ECO:0000313" key="1">
    <source>
        <dbReference type="EMBL" id="GAI75041.1"/>
    </source>
</evidence>
<dbReference type="AlphaFoldDB" id="X1S7H2"/>
<dbReference type="EMBL" id="BARW01014373">
    <property type="protein sequence ID" value="GAI75041.1"/>
    <property type="molecule type" value="Genomic_DNA"/>
</dbReference>
<sequence length="30" mass="3524">YFQQIRRAAISIPSNIAEGYGRKHKAEYQQ</sequence>
<feature type="non-terminal residue" evidence="1">
    <location>
        <position position="30"/>
    </location>
</feature>
<dbReference type="SUPFAM" id="SSF158446">
    <property type="entry name" value="IVS-encoded protein-like"/>
    <property type="match status" value="1"/>
</dbReference>
<protein>
    <recommendedName>
        <fullName evidence="2">Four helix bundle protein</fullName>
    </recommendedName>
</protein>
<name>X1S7H2_9ZZZZ</name>
<evidence type="ECO:0008006" key="2">
    <source>
        <dbReference type="Google" id="ProtNLM"/>
    </source>
</evidence>
<gene>
    <name evidence="1" type="ORF">S12H4_25521</name>
</gene>
<reference evidence="1" key="1">
    <citation type="journal article" date="2014" name="Front. Microbiol.">
        <title>High frequency of phylogenetically diverse reductive dehalogenase-homologous genes in deep subseafloor sedimentary metagenomes.</title>
        <authorList>
            <person name="Kawai M."/>
            <person name="Futagami T."/>
            <person name="Toyoda A."/>
            <person name="Takaki Y."/>
            <person name="Nishi S."/>
            <person name="Hori S."/>
            <person name="Arai W."/>
            <person name="Tsubouchi T."/>
            <person name="Morono Y."/>
            <person name="Uchiyama I."/>
            <person name="Ito T."/>
            <person name="Fujiyama A."/>
            <person name="Inagaki F."/>
            <person name="Takami H."/>
        </authorList>
    </citation>
    <scope>NUCLEOTIDE SEQUENCE</scope>
    <source>
        <strain evidence="1">Expedition CK06-06</strain>
    </source>
</reference>
<dbReference type="NCBIfam" id="TIGR02436">
    <property type="entry name" value="four helix bundle protein"/>
    <property type="match status" value="1"/>
</dbReference>
<proteinExistence type="predicted"/>
<organism evidence="1">
    <name type="scientific">marine sediment metagenome</name>
    <dbReference type="NCBI Taxonomy" id="412755"/>
    <lineage>
        <taxon>unclassified sequences</taxon>
        <taxon>metagenomes</taxon>
        <taxon>ecological metagenomes</taxon>
    </lineage>
</organism>
<dbReference type="InterPro" id="IPR036583">
    <property type="entry name" value="23S_rRNA_IVS_sf"/>
</dbReference>
<dbReference type="InterPro" id="IPR012657">
    <property type="entry name" value="23S_rRNA-intervening_sequence"/>
</dbReference>
<dbReference type="Gene3D" id="1.20.1440.60">
    <property type="entry name" value="23S rRNA-intervening sequence"/>
    <property type="match status" value="1"/>
</dbReference>
<dbReference type="Pfam" id="PF05635">
    <property type="entry name" value="23S_rRNA_IVP"/>
    <property type="match status" value="1"/>
</dbReference>
<accession>X1S7H2</accession>
<feature type="non-terminal residue" evidence="1">
    <location>
        <position position="1"/>
    </location>
</feature>
<comment type="caution">
    <text evidence="1">The sequence shown here is derived from an EMBL/GenBank/DDBJ whole genome shotgun (WGS) entry which is preliminary data.</text>
</comment>